<feature type="chain" id="PRO_5039279560" evidence="1">
    <location>
        <begin position="21"/>
        <end position="216"/>
    </location>
</feature>
<evidence type="ECO:0000256" key="1">
    <source>
        <dbReference type="SAM" id="SignalP"/>
    </source>
</evidence>
<dbReference type="KEGG" id="nwl:NWFMUON74_45000"/>
<protein>
    <submittedName>
        <fullName evidence="2">Uncharacterized protein</fullName>
    </submittedName>
</protein>
<keyword evidence="3" id="KW-1185">Reference proteome</keyword>
<keyword evidence="1" id="KW-0732">Signal</keyword>
<reference evidence="2 3" key="1">
    <citation type="submission" date="2020-08" db="EMBL/GenBank/DDBJ databases">
        <title>Genome Sequencing of Nocardia wallacei strain FMUON74 and assembly.</title>
        <authorList>
            <person name="Toyokawa M."/>
            <person name="Uesaka K."/>
        </authorList>
    </citation>
    <scope>NUCLEOTIDE SEQUENCE [LARGE SCALE GENOMIC DNA]</scope>
    <source>
        <strain evidence="2 3">FMUON74</strain>
    </source>
</reference>
<sequence length="216" mass="22658">MGGRLDRLASVMRVRLLVLAGIVATSVAGCGGAGSDSAGTTATAPPIRTACDASAANGSVFTAEVRPDVPFALQVPQLRDWQVVPVEGEDLVLRRADRRVGRMGSASVTLGVSTPRRATDNVTVLSSIAGDWRQWRSEAVQVCGGGGTRSTGILPASGAEGVDHYHEFLRFDYLAGEFLYPVRMSVEATAADRDLYQPDIDSFVGGLQIVPISPAG</sequence>
<dbReference type="EMBL" id="AP023396">
    <property type="protein sequence ID" value="BCK56728.1"/>
    <property type="molecule type" value="Genomic_DNA"/>
</dbReference>
<dbReference type="Proteomes" id="UP000516173">
    <property type="component" value="Chromosome"/>
</dbReference>
<evidence type="ECO:0000313" key="3">
    <source>
        <dbReference type="Proteomes" id="UP000516173"/>
    </source>
</evidence>
<dbReference type="AlphaFoldDB" id="A0A7G1KNG8"/>
<dbReference type="PROSITE" id="PS51257">
    <property type="entry name" value="PROKAR_LIPOPROTEIN"/>
    <property type="match status" value="1"/>
</dbReference>
<name>A0A7G1KNG8_9NOCA</name>
<accession>A0A7G1KNG8</accession>
<proteinExistence type="predicted"/>
<gene>
    <name evidence="2" type="ORF">NWFMUON74_45000</name>
</gene>
<organism evidence="2 3">
    <name type="scientific">Nocardia wallacei</name>
    <dbReference type="NCBI Taxonomy" id="480035"/>
    <lineage>
        <taxon>Bacteria</taxon>
        <taxon>Bacillati</taxon>
        <taxon>Actinomycetota</taxon>
        <taxon>Actinomycetes</taxon>
        <taxon>Mycobacteriales</taxon>
        <taxon>Nocardiaceae</taxon>
        <taxon>Nocardia</taxon>
    </lineage>
</organism>
<evidence type="ECO:0000313" key="2">
    <source>
        <dbReference type="EMBL" id="BCK56728.1"/>
    </source>
</evidence>
<feature type="signal peptide" evidence="1">
    <location>
        <begin position="1"/>
        <end position="20"/>
    </location>
</feature>